<dbReference type="EMBL" id="QNBC01000003">
    <property type="protein sequence ID" value="RKX68084.1"/>
    <property type="molecule type" value="Genomic_DNA"/>
</dbReference>
<gene>
    <name evidence="1" type="ORF">DRP44_00410</name>
</gene>
<name>A0A660SBA8_UNCT6</name>
<organism evidence="1 2">
    <name type="scientific">candidate division TA06 bacterium</name>
    <dbReference type="NCBI Taxonomy" id="2250710"/>
    <lineage>
        <taxon>Bacteria</taxon>
        <taxon>Bacteria division TA06</taxon>
    </lineage>
</organism>
<dbReference type="AlphaFoldDB" id="A0A660SBA8"/>
<comment type="caution">
    <text evidence="1">The sequence shown here is derived from an EMBL/GenBank/DDBJ whole genome shotgun (WGS) entry which is preliminary data.</text>
</comment>
<accession>A0A660SBA8</accession>
<proteinExistence type="predicted"/>
<reference evidence="1 2" key="1">
    <citation type="submission" date="2018-06" db="EMBL/GenBank/DDBJ databases">
        <title>Extensive metabolic versatility and redundancy in microbially diverse, dynamic hydrothermal sediments.</title>
        <authorList>
            <person name="Dombrowski N."/>
            <person name="Teske A."/>
            <person name="Baker B.J."/>
        </authorList>
    </citation>
    <scope>NUCLEOTIDE SEQUENCE [LARGE SCALE GENOMIC DNA]</scope>
    <source>
        <strain evidence="1">B35_G9</strain>
    </source>
</reference>
<protein>
    <submittedName>
        <fullName evidence="1">Uncharacterized protein</fullName>
    </submittedName>
</protein>
<dbReference type="Proteomes" id="UP000282321">
    <property type="component" value="Unassembled WGS sequence"/>
</dbReference>
<evidence type="ECO:0000313" key="2">
    <source>
        <dbReference type="Proteomes" id="UP000282321"/>
    </source>
</evidence>
<sequence length="309" mass="36640">MKRTKNLLFTNKYHAISYVLNNLKNNYGKVVLPSIIGKRENNIFSNFFTELYYYDFVDYSPDYENINELIDKNSLLVLRDIYPCGAKNIANIFDRCGLTIKENIYIFDNDSYHLKNVINMDNLNLFYRSPLGVCVEPNGNIETGNYEKLRKTKEPFSFRFSSNFYRFIRNNKGALNLIDEHIENIKNSDFPRLGAFLESRINGVYTKSLNDNFKKICSEINKNVENRHFKILYCEKFVYFALVILVRDKKDLFSYLMDNEIKPLNYFENDLPMNEKSAEFNDSLIFIGLAHFLYNDKEIKRLIDVLNRW</sequence>
<evidence type="ECO:0000313" key="1">
    <source>
        <dbReference type="EMBL" id="RKX68084.1"/>
    </source>
</evidence>